<accession>A0A8S5TYJ0</accession>
<protein>
    <submittedName>
        <fullName evidence="1">Uncharacterized protein</fullName>
    </submittedName>
</protein>
<sequence>MTIKIGTVYIHTVLGYQDAQGAIVITEDTGLATMTGRYVDNLPTASTDPDAYTWTELADPEEVDDTEDDTTEGAEDTTSMLYRMAGTQMTEAIQDNLAVGTNQGASGWETATGTIAAAPCQPDGSAEAVNGVAWTATAGGTLLRTEHIPGEAVPETVTVSFWWMASAACGLTASIGNNESETQYNHDSTDLDEDGNALDLTDAWLFFRALIPIAQTADDYVVKLITDSAATLSICDFKVEPGDKATAWTESAKAAMSAAQTANNKATAADEKAQAAGTTAQAVQTALAGLTKIQDGEVLIDGDKVYLSAAFVRSIFAQDITATGTITGAKLDGAVIKGNAIDISAFQGGYGHGVSLKSDIVIPDGDTKGYMSLILQAMSDGFATAEANAKITLAASGEIEATGTVVNIDANVIQFTLPNGSFRPYYTAGDTVTITRMYCAGGVTGSGTNLYFYVPLAKPLVGVSKVTISNPTKAIITGRKIEGGYIAQDATVSSLGTPSCVPYENGVTIAIKASSAYNTKNNTPVVVTPENLVLKFT</sequence>
<organism evidence="1">
    <name type="scientific">Siphoviridae sp. ctDsE1</name>
    <dbReference type="NCBI Taxonomy" id="2825390"/>
    <lineage>
        <taxon>Viruses</taxon>
        <taxon>Duplodnaviria</taxon>
        <taxon>Heunggongvirae</taxon>
        <taxon>Uroviricota</taxon>
        <taxon>Caudoviricetes</taxon>
    </lineage>
</organism>
<reference evidence="1" key="1">
    <citation type="journal article" date="2021" name="Proc. Natl. Acad. Sci. U.S.A.">
        <title>A Catalog of Tens of Thousands of Viruses from Human Metagenomes Reveals Hidden Associations with Chronic Diseases.</title>
        <authorList>
            <person name="Tisza M.J."/>
            <person name="Buck C.B."/>
        </authorList>
    </citation>
    <scope>NUCLEOTIDE SEQUENCE</scope>
    <source>
        <strain evidence="1">CtDsE1</strain>
    </source>
</reference>
<dbReference type="EMBL" id="BK015961">
    <property type="protein sequence ID" value="DAF87270.1"/>
    <property type="molecule type" value="Genomic_DNA"/>
</dbReference>
<proteinExistence type="predicted"/>
<evidence type="ECO:0000313" key="1">
    <source>
        <dbReference type="EMBL" id="DAF87270.1"/>
    </source>
</evidence>
<name>A0A8S5TYJ0_9CAUD</name>